<evidence type="ECO:0000313" key="3">
    <source>
        <dbReference type="Proteomes" id="UP000026960"/>
    </source>
</evidence>
<dbReference type="Proteomes" id="UP000026960">
    <property type="component" value="Chromosome 3"/>
</dbReference>
<organism evidence="2">
    <name type="scientific">Oryza barthii</name>
    <dbReference type="NCBI Taxonomy" id="65489"/>
    <lineage>
        <taxon>Eukaryota</taxon>
        <taxon>Viridiplantae</taxon>
        <taxon>Streptophyta</taxon>
        <taxon>Embryophyta</taxon>
        <taxon>Tracheophyta</taxon>
        <taxon>Spermatophyta</taxon>
        <taxon>Magnoliopsida</taxon>
        <taxon>Liliopsida</taxon>
        <taxon>Poales</taxon>
        <taxon>Poaceae</taxon>
        <taxon>BOP clade</taxon>
        <taxon>Oryzoideae</taxon>
        <taxon>Oryzeae</taxon>
        <taxon>Oryzinae</taxon>
        <taxon>Oryza</taxon>
    </lineage>
</organism>
<sequence>MEAGTTVSVRTRVGKLPGGRQLVLWLSAVVVSAAEEGYLTVVYKGDFPPGDRFQTVRVARKDTKKITAGAAAAAAATITDPAAAAARPSSNNVAAPAPRPSTGGKKVRIQRERRDLDGSKKLAVTAKKCSLPPIQPEPAPTKKSSEPAPPLSRRSASSSTRSPRRERATIASSAASEKITVGMARPHPGGEASRREAAGALVLRAWWSSPPPRKATSCTVLYKGNFPPEDPFKTVRVAAREEAKKMAAPAAAIATSTTALPSGNNAAAPRPTTAGKSVPVLKRVFSEAF</sequence>
<dbReference type="STRING" id="65489.A0A0D3FLD9"/>
<feature type="compositionally biased region" description="Low complexity" evidence="1">
    <location>
        <begin position="151"/>
        <end position="161"/>
    </location>
</feature>
<evidence type="ECO:0000256" key="1">
    <source>
        <dbReference type="SAM" id="MobiDB-lite"/>
    </source>
</evidence>
<name>A0A0D3FLD9_9ORYZ</name>
<proteinExistence type="predicted"/>
<dbReference type="InterPro" id="IPR021470">
    <property type="entry name" value="DUF3123"/>
</dbReference>
<accession>A0A0D3FLD9</accession>
<reference evidence="2" key="1">
    <citation type="journal article" date="2009" name="Rice">
        <title>De Novo Next Generation Sequencing of Plant Genomes.</title>
        <authorList>
            <person name="Rounsley S."/>
            <person name="Marri P.R."/>
            <person name="Yu Y."/>
            <person name="He R."/>
            <person name="Sisneros N."/>
            <person name="Goicoechea J.L."/>
            <person name="Lee S.J."/>
            <person name="Angelova A."/>
            <person name="Kudrna D."/>
            <person name="Luo M."/>
            <person name="Affourtit J."/>
            <person name="Desany B."/>
            <person name="Knight J."/>
            <person name="Niazi F."/>
            <person name="Egholm M."/>
            <person name="Wing R.A."/>
        </authorList>
    </citation>
    <scope>NUCLEOTIDE SEQUENCE [LARGE SCALE GENOMIC DNA]</scope>
    <source>
        <strain evidence="2">cv. IRGC 105608</strain>
    </source>
</reference>
<dbReference type="PaxDb" id="65489-OBART03G26400.1"/>
<dbReference type="Gramene" id="OBART03G26400.1">
    <property type="protein sequence ID" value="OBART03G26400.1"/>
    <property type="gene ID" value="OBART03G26400"/>
</dbReference>
<feature type="compositionally biased region" description="Basic and acidic residues" evidence="1">
    <location>
        <begin position="109"/>
        <end position="120"/>
    </location>
</feature>
<evidence type="ECO:0000313" key="2">
    <source>
        <dbReference type="EnsemblPlants" id="OBART03G26400.1"/>
    </source>
</evidence>
<feature type="region of interest" description="Disordered" evidence="1">
    <location>
        <begin position="83"/>
        <end position="175"/>
    </location>
</feature>
<dbReference type="eggNOG" id="ENOG502R4AJ">
    <property type="taxonomic scope" value="Eukaryota"/>
</dbReference>
<dbReference type="Pfam" id="PF11321">
    <property type="entry name" value="DUF3123"/>
    <property type="match status" value="2"/>
</dbReference>
<dbReference type="EnsemblPlants" id="OBART03G26400.1">
    <property type="protein sequence ID" value="OBART03G26400.1"/>
    <property type="gene ID" value="OBART03G26400"/>
</dbReference>
<dbReference type="AlphaFoldDB" id="A0A0D3FLD9"/>
<dbReference type="HOGENOM" id="CLU_068156_0_0_1"/>
<protein>
    <submittedName>
        <fullName evidence="2">Uncharacterized protein</fullName>
    </submittedName>
</protein>
<feature type="compositionally biased region" description="Low complexity" evidence="1">
    <location>
        <begin position="83"/>
        <end position="96"/>
    </location>
</feature>
<reference evidence="2" key="2">
    <citation type="submission" date="2015-03" db="UniProtKB">
        <authorList>
            <consortium name="EnsemblPlants"/>
        </authorList>
    </citation>
    <scope>IDENTIFICATION</scope>
</reference>
<keyword evidence="3" id="KW-1185">Reference proteome</keyword>